<organism evidence="1 2">
    <name type="scientific">Magnetococcus marinus (strain ATCC BAA-1437 / JCM 17883 / MC-1)</name>
    <dbReference type="NCBI Taxonomy" id="156889"/>
    <lineage>
        <taxon>Bacteria</taxon>
        <taxon>Pseudomonadati</taxon>
        <taxon>Pseudomonadota</taxon>
        <taxon>Magnetococcia</taxon>
        <taxon>Magnetococcales</taxon>
        <taxon>Magnetococcaceae</taxon>
        <taxon>Magnetococcus</taxon>
    </lineage>
</organism>
<dbReference type="EMBL" id="CP000471">
    <property type="protein sequence ID" value="ABK45450.1"/>
    <property type="molecule type" value="Genomic_DNA"/>
</dbReference>
<evidence type="ECO:0000313" key="2">
    <source>
        <dbReference type="Proteomes" id="UP000002586"/>
    </source>
</evidence>
<evidence type="ECO:0000313" key="1">
    <source>
        <dbReference type="EMBL" id="ABK45450.1"/>
    </source>
</evidence>
<dbReference type="Proteomes" id="UP000002586">
    <property type="component" value="Chromosome"/>
</dbReference>
<sequence length="120" mass="12788">MVKGGCTARLGSNADPKVGVCHLEVWSPGANLALLVAEVSAALEAHHAVVQRWESHGLDGAIIPYEGLAPAALLPLQRRLLSMGVWVWPACDTVQGDALMGVVWVAWVDEVPWGLCPEKT</sequence>
<dbReference type="HOGENOM" id="CLU_2046848_0_0_5"/>
<reference evidence="1 2" key="2">
    <citation type="journal article" date="2012" name="Int. J. Syst. Evol. Microbiol.">
        <title>Magnetococcus marinus gen. nov., sp. nov., a marine, magnetotactic bacterium that represents a novel lineage (Magnetococcaceae fam. nov.; Magnetococcales ord. nov.) at the base of the Alphaproteobacteria.</title>
        <authorList>
            <person name="Bazylinski D.A."/>
            <person name="Williams T.J."/>
            <person name="Lefevre C.T."/>
            <person name="Berg R.J."/>
            <person name="Zhang C.L."/>
            <person name="Bowser S.S."/>
            <person name="Dean A.J."/>
            <person name="Beveridge T.J."/>
        </authorList>
    </citation>
    <scope>NUCLEOTIDE SEQUENCE [LARGE SCALE GENOMIC DNA]</scope>
    <source>
        <strain evidence="2">ATCC BAA-1437 / JCM 17883 / MC-1</strain>
    </source>
</reference>
<gene>
    <name evidence="1" type="ordered locus">Mmc1_2959</name>
</gene>
<proteinExistence type="predicted"/>
<protein>
    <submittedName>
        <fullName evidence="1">Uncharacterized protein</fullName>
    </submittedName>
</protein>
<reference evidence="2" key="1">
    <citation type="journal article" date="2009" name="Appl. Environ. Microbiol.">
        <title>Complete genome sequence of the chemolithoautotrophic marine magnetotactic coccus strain MC-1.</title>
        <authorList>
            <person name="Schubbe S."/>
            <person name="Williams T.J."/>
            <person name="Xie G."/>
            <person name="Kiss H.E."/>
            <person name="Brettin T.S."/>
            <person name="Martinez D."/>
            <person name="Ross C.A."/>
            <person name="Schuler D."/>
            <person name="Cox B.L."/>
            <person name="Nealson K.H."/>
            <person name="Bazylinski D.A."/>
        </authorList>
    </citation>
    <scope>NUCLEOTIDE SEQUENCE [LARGE SCALE GENOMIC DNA]</scope>
    <source>
        <strain evidence="2">ATCC BAA-1437 / JCM 17883 / MC-1</strain>
    </source>
</reference>
<dbReference type="AlphaFoldDB" id="A0LBV7"/>
<dbReference type="KEGG" id="mgm:Mmc1_2959"/>
<name>A0LBV7_MAGMM</name>
<dbReference type="STRING" id="156889.Mmc1_2959"/>
<keyword evidence="2" id="KW-1185">Reference proteome</keyword>
<accession>A0LBV7</accession>